<protein>
    <submittedName>
        <fullName evidence="1">Uncharacterized protein</fullName>
    </submittedName>
</protein>
<sequence>MKHYAVCNFFSDGIAWFDTFKQAAATISFVNTKRNRRHDTQMPSETFFQTASVFRIQSKPTQEAYFWTGHCAQMKSSKP</sequence>
<reference evidence="1" key="1">
    <citation type="submission" date="2021-12" db="EMBL/GenBank/DDBJ databases">
        <authorList>
            <person name="Veyrier F.J."/>
        </authorList>
    </citation>
    <scope>NUCLEOTIDE SEQUENCE</scope>
    <source>
        <strain evidence="1">1258/02</strain>
    </source>
</reference>
<name>A0AAE9KG33_9NEIS</name>
<dbReference type="KEGG" id="usu:LVJ78_07145"/>
<dbReference type="AlphaFoldDB" id="A0AAE9KG33"/>
<organism evidence="1 2">
    <name type="scientific">Uruburuella suis</name>
    <dbReference type="NCBI Taxonomy" id="252130"/>
    <lineage>
        <taxon>Bacteria</taxon>
        <taxon>Pseudomonadati</taxon>
        <taxon>Pseudomonadota</taxon>
        <taxon>Betaproteobacteria</taxon>
        <taxon>Neisseriales</taxon>
        <taxon>Neisseriaceae</taxon>
        <taxon>Uruburuella</taxon>
    </lineage>
</organism>
<accession>A0AAE9KG33</accession>
<reference evidence="1" key="2">
    <citation type="journal article" date="2022" name="Res Sq">
        <title>Evolution of multicellular longitudinally dividing oral cavity symbionts (Neisseriaceae).</title>
        <authorList>
            <person name="Nyongesa S."/>
            <person name="Weber P."/>
            <person name="Bernet E."/>
            <person name="Pullido F."/>
            <person name="Nieckarz M."/>
            <person name="Delaby M."/>
            <person name="Nieves C."/>
            <person name="Viehboeck T."/>
            <person name="Krause N."/>
            <person name="Rivera-Millot A."/>
            <person name="Nakamura A."/>
            <person name="Vischer N."/>
            <person name="VanNieuwenhze M."/>
            <person name="Brun Y."/>
            <person name="Cava F."/>
            <person name="Bulgheresi S."/>
            <person name="Veyrier F."/>
        </authorList>
    </citation>
    <scope>NUCLEOTIDE SEQUENCE</scope>
    <source>
        <strain evidence="1">1258/02</strain>
    </source>
</reference>
<evidence type="ECO:0000313" key="1">
    <source>
        <dbReference type="EMBL" id="UOO78494.1"/>
    </source>
</evidence>
<dbReference type="EMBL" id="CP091507">
    <property type="protein sequence ID" value="UOO78494.1"/>
    <property type="molecule type" value="Genomic_DNA"/>
</dbReference>
<dbReference type="Proteomes" id="UP000829756">
    <property type="component" value="Chromosome"/>
</dbReference>
<proteinExistence type="predicted"/>
<gene>
    <name evidence="1" type="ORF">LVJ78_07145</name>
</gene>
<dbReference type="RefSeq" id="WP_244802562.1">
    <property type="nucleotide sequence ID" value="NZ_CP091507.1"/>
</dbReference>
<evidence type="ECO:0000313" key="2">
    <source>
        <dbReference type="Proteomes" id="UP000829756"/>
    </source>
</evidence>